<dbReference type="Pfam" id="PF13488">
    <property type="entry name" value="Gly-zipper_Omp"/>
    <property type="match status" value="1"/>
</dbReference>
<sequence length="230" mass="24265">MMKSRTTRLAFLTGLGAIALTGCVTDPVTGERKISKAAIGGVGGALGGYLLGDLIGGRSDRTEKIVGAGIGAVAGAGVGYYMDQQEKKLRERTAGTGIDVERQGDQLVLNMPGDVTFDLNSAMVKSQFRSALDNVAATLAEYPSTYIDVYGHTDSTGSETYNQGLSERRAASVADYLAGRGIQRARMATLGYGESQLKCAPERTEADYQCNRRVEIRIAPVTQADVNAAG</sequence>
<protein>
    <submittedName>
        <fullName evidence="6">OmpA/MotB</fullName>
    </submittedName>
</protein>
<dbReference type="InterPro" id="IPR039567">
    <property type="entry name" value="Gly-zipper"/>
</dbReference>
<evidence type="ECO:0000313" key="6">
    <source>
        <dbReference type="EMBL" id="ABF54805.1"/>
    </source>
</evidence>
<proteinExistence type="predicted"/>
<dbReference type="CDD" id="cd07185">
    <property type="entry name" value="OmpA_C-like"/>
    <property type="match status" value="1"/>
</dbReference>
<evidence type="ECO:0000256" key="1">
    <source>
        <dbReference type="ARBA" id="ARBA00004442"/>
    </source>
</evidence>
<dbReference type="eggNOG" id="COG2885">
    <property type="taxonomic scope" value="Bacteria"/>
</dbReference>
<evidence type="ECO:0000256" key="4">
    <source>
        <dbReference type="PROSITE-ProRule" id="PRU00473"/>
    </source>
</evidence>
<dbReference type="PROSITE" id="PS51257">
    <property type="entry name" value="PROKAR_LIPOPROTEIN"/>
    <property type="match status" value="1"/>
</dbReference>
<accession>Q1GNG7</accession>
<dbReference type="Pfam" id="PF00691">
    <property type="entry name" value="OmpA"/>
    <property type="match status" value="1"/>
</dbReference>
<dbReference type="SUPFAM" id="SSF103088">
    <property type="entry name" value="OmpA-like"/>
    <property type="match status" value="1"/>
</dbReference>
<dbReference type="Proteomes" id="UP000006578">
    <property type="component" value="Chromosome"/>
</dbReference>
<dbReference type="PANTHER" id="PTHR30329:SF21">
    <property type="entry name" value="LIPOPROTEIN YIAD-RELATED"/>
    <property type="match status" value="1"/>
</dbReference>
<evidence type="ECO:0000256" key="2">
    <source>
        <dbReference type="ARBA" id="ARBA00023136"/>
    </source>
</evidence>
<feature type="domain" description="OmpA-like" evidence="5">
    <location>
        <begin position="104"/>
        <end position="222"/>
    </location>
</feature>
<dbReference type="PRINTS" id="PR01021">
    <property type="entry name" value="OMPADOMAIN"/>
</dbReference>
<dbReference type="PROSITE" id="PS51123">
    <property type="entry name" value="OMPA_2"/>
    <property type="match status" value="1"/>
</dbReference>
<gene>
    <name evidence="6" type="ordered locus">Sala_3101</name>
</gene>
<dbReference type="HOGENOM" id="CLU_016890_6_2_5"/>
<keyword evidence="7" id="KW-1185">Reference proteome</keyword>
<name>Q1GNG7_SPHAL</name>
<dbReference type="STRING" id="317655.Sala_3101"/>
<reference evidence="6 7" key="1">
    <citation type="journal article" date="2009" name="Proc. Natl. Acad. Sci. U.S.A.">
        <title>The genomic basis of trophic strategy in marine bacteria.</title>
        <authorList>
            <person name="Lauro F.M."/>
            <person name="McDougald D."/>
            <person name="Thomas T."/>
            <person name="Williams T.J."/>
            <person name="Egan S."/>
            <person name="Rice S."/>
            <person name="DeMaere M.Z."/>
            <person name="Ting L."/>
            <person name="Ertan H."/>
            <person name="Johnson J."/>
            <person name="Ferriera S."/>
            <person name="Lapidus A."/>
            <person name="Anderson I."/>
            <person name="Kyrpides N."/>
            <person name="Munk A.C."/>
            <person name="Detter C."/>
            <person name="Han C.S."/>
            <person name="Brown M.V."/>
            <person name="Robb F.T."/>
            <person name="Kjelleberg S."/>
            <person name="Cavicchioli R."/>
        </authorList>
    </citation>
    <scope>NUCLEOTIDE SEQUENCE [LARGE SCALE GENOMIC DNA]</scope>
    <source>
        <strain evidence="7">DSM 13593 / LMG 18877 / RB2256</strain>
    </source>
</reference>
<dbReference type="InterPro" id="IPR006690">
    <property type="entry name" value="OMPA-like_CS"/>
</dbReference>
<comment type="subcellular location">
    <subcellularLocation>
        <location evidence="1">Cell outer membrane</location>
    </subcellularLocation>
</comment>
<dbReference type="PROSITE" id="PS01068">
    <property type="entry name" value="OMPA_1"/>
    <property type="match status" value="1"/>
</dbReference>
<dbReference type="EMBL" id="CP000356">
    <property type="protein sequence ID" value="ABF54805.1"/>
    <property type="molecule type" value="Genomic_DNA"/>
</dbReference>
<evidence type="ECO:0000313" key="7">
    <source>
        <dbReference type="Proteomes" id="UP000006578"/>
    </source>
</evidence>
<evidence type="ECO:0000259" key="5">
    <source>
        <dbReference type="PROSITE" id="PS51123"/>
    </source>
</evidence>
<organism evidence="6 7">
    <name type="scientific">Sphingopyxis alaskensis (strain DSM 13593 / LMG 18877 / RB2256)</name>
    <name type="common">Sphingomonas alaskensis</name>
    <dbReference type="NCBI Taxonomy" id="317655"/>
    <lineage>
        <taxon>Bacteria</taxon>
        <taxon>Pseudomonadati</taxon>
        <taxon>Pseudomonadota</taxon>
        <taxon>Alphaproteobacteria</taxon>
        <taxon>Sphingomonadales</taxon>
        <taxon>Sphingomonadaceae</taxon>
        <taxon>Sphingopyxis</taxon>
    </lineage>
</organism>
<dbReference type="KEGG" id="sal:Sala_3101"/>
<dbReference type="AlphaFoldDB" id="Q1GNG7"/>
<dbReference type="InterPro" id="IPR036737">
    <property type="entry name" value="OmpA-like_sf"/>
</dbReference>
<dbReference type="PANTHER" id="PTHR30329">
    <property type="entry name" value="STATOR ELEMENT OF FLAGELLAR MOTOR COMPLEX"/>
    <property type="match status" value="1"/>
</dbReference>
<keyword evidence="2 4" id="KW-0472">Membrane</keyword>
<dbReference type="InterPro" id="IPR006664">
    <property type="entry name" value="OMP_bac"/>
</dbReference>
<dbReference type="Gene3D" id="3.30.1330.60">
    <property type="entry name" value="OmpA-like domain"/>
    <property type="match status" value="1"/>
</dbReference>
<dbReference type="InterPro" id="IPR050330">
    <property type="entry name" value="Bact_OuterMem_StrucFunc"/>
</dbReference>
<keyword evidence="3" id="KW-0998">Cell outer membrane</keyword>
<dbReference type="InterPro" id="IPR006665">
    <property type="entry name" value="OmpA-like"/>
</dbReference>
<evidence type="ECO:0000256" key="3">
    <source>
        <dbReference type="ARBA" id="ARBA00023237"/>
    </source>
</evidence>
<dbReference type="GO" id="GO:0009279">
    <property type="term" value="C:cell outer membrane"/>
    <property type="evidence" value="ECO:0007669"/>
    <property type="project" value="UniProtKB-SubCell"/>
</dbReference>